<dbReference type="InterPro" id="IPR036285">
    <property type="entry name" value="PRP4-like_sf"/>
</dbReference>
<dbReference type="GeneID" id="20037199"/>
<protein>
    <submittedName>
        <fullName evidence="4">Serine/threonine-protein kinase PRP4</fullName>
    </submittedName>
</protein>
<dbReference type="Pfam" id="PF00400">
    <property type="entry name" value="WD40"/>
    <property type="match status" value="6"/>
</dbReference>
<evidence type="ECO:0000256" key="2">
    <source>
        <dbReference type="SAM" id="MobiDB-lite"/>
    </source>
</evidence>
<dbReference type="SMART" id="SM00320">
    <property type="entry name" value="WD40"/>
    <property type="match status" value="7"/>
</dbReference>
<dbReference type="GO" id="GO:0017070">
    <property type="term" value="F:U6 snRNA binding"/>
    <property type="evidence" value="ECO:0007669"/>
    <property type="project" value="TreeGrafter"/>
</dbReference>
<feature type="domain" description="Pre-mRNA processing factor 4 (PRP4)-like" evidence="3">
    <location>
        <begin position="63"/>
        <end position="115"/>
    </location>
</feature>
<dbReference type="Pfam" id="PF08799">
    <property type="entry name" value="PRP4"/>
    <property type="match status" value="1"/>
</dbReference>
<keyword evidence="4" id="KW-0808">Transferase</keyword>
<evidence type="ECO:0000259" key="3">
    <source>
        <dbReference type="SMART" id="SM00500"/>
    </source>
</evidence>
<dbReference type="Proteomes" id="UP000030640">
    <property type="component" value="Unassembled WGS sequence"/>
</dbReference>
<dbReference type="InterPro" id="IPR014906">
    <property type="entry name" value="PRP4-like"/>
</dbReference>
<dbReference type="PANTHER" id="PTHR19846">
    <property type="entry name" value="WD40 REPEAT PROTEIN"/>
    <property type="match status" value="1"/>
</dbReference>
<dbReference type="PANTHER" id="PTHR19846:SF0">
    <property type="entry name" value="PRE-MRNA PROCESSING FACTOR 4"/>
    <property type="match status" value="1"/>
</dbReference>
<feature type="repeat" description="WD" evidence="1">
    <location>
        <begin position="552"/>
        <end position="585"/>
    </location>
</feature>
<feature type="compositionally biased region" description="Basic and acidic residues" evidence="2">
    <location>
        <begin position="382"/>
        <end position="397"/>
    </location>
</feature>
<accession>W7AQN2</accession>
<reference evidence="4 5" key="1">
    <citation type="submission" date="2013-02" db="EMBL/GenBank/DDBJ databases">
        <title>The Genome Sequence of Plasmodium inui San Antonio 1.</title>
        <authorList>
            <consortium name="The Broad Institute Genome Sequencing Platform"/>
            <consortium name="The Broad Institute Genome Sequencing Center for Infectious Disease"/>
            <person name="Neafsey D."/>
            <person name="Cheeseman I."/>
            <person name="Volkman S."/>
            <person name="Adams J."/>
            <person name="Walker B."/>
            <person name="Young S.K."/>
            <person name="Zeng Q."/>
            <person name="Gargeya S."/>
            <person name="Fitzgerald M."/>
            <person name="Haas B."/>
            <person name="Abouelleil A."/>
            <person name="Alvarado L."/>
            <person name="Arachchi H.M."/>
            <person name="Berlin A.M."/>
            <person name="Chapman S.B."/>
            <person name="Dewar J."/>
            <person name="Goldberg J."/>
            <person name="Griggs A."/>
            <person name="Gujja S."/>
            <person name="Hansen M."/>
            <person name="Howarth C."/>
            <person name="Imamovic A."/>
            <person name="Larimer J."/>
            <person name="McCowan C."/>
            <person name="Murphy C."/>
            <person name="Neiman D."/>
            <person name="Pearson M."/>
            <person name="Priest M."/>
            <person name="Roberts A."/>
            <person name="Saif S."/>
            <person name="Shea T."/>
            <person name="Sisk P."/>
            <person name="Sykes S."/>
            <person name="Wortman J."/>
            <person name="Nusbaum C."/>
            <person name="Birren B."/>
        </authorList>
    </citation>
    <scope>NUCLEOTIDE SEQUENCE [LARGE SCALE GENOMIC DNA]</scope>
    <source>
        <strain evidence="4 5">San Antonio 1</strain>
    </source>
</reference>
<proteinExistence type="predicted"/>
<dbReference type="Gene3D" id="4.10.280.110">
    <property type="entry name" value="Pre-mRNA processing factor 4 domain"/>
    <property type="match status" value="1"/>
</dbReference>
<feature type="region of interest" description="Disordered" evidence="2">
    <location>
        <begin position="352"/>
        <end position="419"/>
    </location>
</feature>
<dbReference type="OrthoDB" id="540662at2759"/>
<keyword evidence="1" id="KW-0853">WD repeat</keyword>
<dbReference type="SMART" id="SM00500">
    <property type="entry name" value="SFM"/>
    <property type="match status" value="1"/>
</dbReference>
<name>W7AQN2_9APIC</name>
<feature type="repeat" description="WD" evidence="1">
    <location>
        <begin position="424"/>
        <end position="465"/>
    </location>
</feature>
<dbReference type="GO" id="GO:0046540">
    <property type="term" value="C:U4/U6 x U5 tri-snRNP complex"/>
    <property type="evidence" value="ECO:0007669"/>
    <property type="project" value="TreeGrafter"/>
</dbReference>
<dbReference type="InterPro" id="IPR015943">
    <property type="entry name" value="WD40/YVTN_repeat-like_dom_sf"/>
</dbReference>
<dbReference type="RefSeq" id="XP_008815746.1">
    <property type="nucleotide sequence ID" value="XM_008817524.1"/>
</dbReference>
<dbReference type="GO" id="GO:0000398">
    <property type="term" value="P:mRNA splicing, via spliceosome"/>
    <property type="evidence" value="ECO:0007669"/>
    <property type="project" value="TreeGrafter"/>
</dbReference>
<dbReference type="CDD" id="cd00200">
    <property type="entry name" value="WD40"/>
    <property type="match status" value="1"/>
</dbReference>
<sequence>MKISDVLSESILNENGKLKKSGIGMDLGLGIGKGKVEMTSSENVLEEFEIKSKMRKVSLGIPTKELDVKNILRLLKEPICLFGEDSYDKRKRLKSVLVTKYDKFVKKKNIHNEEEVQEFKNILKRYYIDFSKLYDVNSPEYLKINELEEQLGTKRLKEQSIAAEGITVRSTITEKFYTESSEELKIARLDLTLKTLPRILLYKEMINKFQDRFSKDEFEKYISLYNEHMKSEFDLFISQLGDDRPLTMGKFSPDNSSFAVSSYNTYINIFNYQNDNYAIVKTLKNGHEDKINCIDWNYPNNYSYYSTLSYKDVQKIDLRLVSCSSDRSFCLWRPFTEEDLLDDLDEQGVSYRDAHRKAAGGRKKQSGEHSADQLSNNEEEDPKGADAKAKGEQDNGERKKRNPNNDSKRGKSGKDGKKHLLCKVKAHDDRINKISFHPLNRHVLTCSEDETIKFFDIETQEELFYQEGHNTNVYSATFNPYGNLYLSGDSKGGLMLWDIRTGKNIDRKKMVHNNCIMNINFNPFMPNMFCTCSADNTIKIFDLRNFTVSCNILAHNKIVTDAVFEPTYGRYITSSSFDTFIKIWDSVNFYCTKILYNNDNKVRNVDISPDGSFISSTSFDRTWKLYKNTEFAEENILAHFF</sequence>
<dbReference type="GO" id="GO:0016301">
    <property type="term" value="F:kinase activity"/>
    <property type="evidence" value="ECO:0007669"/>
    <property type="project" value="UniProtKB-KW"/>
</dbReference>
<organism evidence="4 5">
    <name type="scientific">Plasmodium inui San Antonio 1</name>
    <dbReference type="NCBI Taxonomy" id="1237626"/>
    <lineage>
        <taxon>Eukaryota</taxon>
        <taxon>Sar</taxon>
        <taxon>Alveolata</taxon>
        <taxon>Apicomplexa</taxon>
        <taxon>Aconoidasida</taxon>
        <taxon>Haemosporida</taxon>
        <taxon>Plasmodiidae</taxon>
        <taxon>Plasmodium</taxon>
        <taxon>Plasmodium (Plasmodium)</taxon>
    </lineage>
</organism>
<feature type="repeat" description="WD" evidence="1">
    <location>
        <begin position="466"/>
        <end position="507"/>
    </location>
</feature>
<gene>
    <name evidence="4" type="ORF">C922_01925</name>
</gene>
<keyword evidence="4" id="KW-0418">Kinase</keyword>
<keyword evidence="5" id="KW-1185">Reference proteome</keyword>
<feature type="compositionally biased region" description="Basic and acidic residues" evidence="2">
    <location>
        <begin position="406"/>
        <end position="415"/>
    </location>
</feature>
<dbReference type="PROSITE" id="PS50294">
    <property type="entry name" value="WD_REPEATS_REGION"/>
    <property type="match status" value="3"/>
</dbReference>
<feature type="compositionally biased region" description="Basic residues" evidence="2">
    <location>
        <begin position="354"/>
        <end position="364"/>
    </location>
</feature>
<dbReference type="InterPro" id="IPR001680">
    <property type="entry name" value="WD40_rpt"/>
</dbReference>
<dbReference type="PROSITE" id="PS50082">
    <property type="entry name" value="WD_REPEATS_2"/>
    <property type="match status" value="3"/>
</dbReference>
<dbReference type="InterPro" id="IPR036322">
    <property type="entry name" value="WD40_repeat_dom_sf"/>
</dbReference>
<dbReference type="GO" id="GO:0030621">
    <property type="term" value="F:U4 snRNA binding"/>
    <property type="evidence" value="ECO:0007669"/>
    <property type="project" value="TreeGrafter"/>
</dbReference>
<dbReference type="AlphaFoldDB" id="W7AQN2"/>
<dbReference type="SUPFAM" id="SSF50978">
    <property type="entry name" value="WD40 repeat-like"/>
    <property type="match status" value="1"/>
</dbReference>
<dbReference type="Gene3D" id="2.130.10.10">
    <property type="entry name" value="YVTN repeat-like/Quinoprotein amine dehydrogenase"/>
    <property type="match status" value="3"/>
</dbReference>
<dbReference type="SUPFAM" id="SSF158230">
    <property type="entry name" value="PRP4-like"/>
    <property type="match status" value="1"/>
</dbReference>
<dbReference type="VEuPathDB" id="PlasmoDB:C922_01925"/>
<evidence type="ECO:0000256" key="1">
    <source>
        <dbReference type="PROSITE-ProRule" id="PRU00221"/>
    </source>
</evidence>
<dbReference type="EMBL" id="KI965465">
    <property type="protein sequence ID" value="EUD67736.1"/>
    <property type="molecule type" value="Genomic_DNA"/>
</dbReference>
<evidence type="ECO:0000313" key="4">
    <source>
        <dbReference type="EMBL" id="EUD67736.1"/>
    </source>
</evidence>
<evidence type="ECO:0000313" key="5">
    <source>
        <dbReference type="Proteomes" id="UP000030640"/>
    </source>
</evidence>